<organism evidence="1 2">
    <name type="scientific">Saccharothrix hoggarensis</name>
    <dbReference type="NCBI Taxonomy" id="913853"/>
    <lineage>
        <taxon>Bacteria</taxon>
        <taxon>Bacillati</taxon>
        <taxon>Actinomycetota</taxon>
        <taxon>Actinomycetes</taxon>
        <taxon>Pseudonocardiales</taxon>
        <taxon>Pseudonocardiaceae</taxon>
        <taxon>Saccharothrix</taxon>
    </lineage>
</organism>
<dbReference type="Proteomes" id="UP001597168">
    <property type="component" value="Unassembled WGS sequence"/>
</dbReference>
<evidence type="ECO:0000313" key="2">
    <source>
        <dbReference type="Proteomes" id="UP001597168"/>
    </source>
</evidence>
<dbReference type="RefSeq" id="WP_380722954.1">
    <property type="nucleotide sequence ID" value="NZ_JBHTLK010000041.1"/>
</dbReference>
<reference evidence="2" key="1">
    <citation type="journal article" date="2019" name="Int. J. Syst. Evol. Microbiol.">
        <title>The Global Catalogue of Microorganisms (GCM) 10K type strain sequencing project: providing services to taxonomists for standard genome sequencing and annotation.</title>
        <authorList>
            <consortium name="The Broad Institute Genomics Platform"/>
            <consortium name="The Broad Institute Genome Sequencing Center for Infectious Disease"/>
            <person name="Wu L."/>
            <person name="Ma J."/>
        </authorList>
    </citation>
    <scope>NUCLEOTIDE SEQUENCE [LARGE SCALE GENOMIC DNA]</scope>
    <source>
        <strain evidence="2">CCUG 60214</strain>
    </source>
</reference>
<evidence type="ECO:0000313" key="1">
    <source>
        <dbReference type="EMBL" id="MFD1147646.1"/>
    </source>
</evidence>
<dbReference type="SUPFAM" id="SSF48452">
    <property type="entry name" value="TPR-like"/>
    <property type="match status" value="1"/>
</dbReference>
<dbReference type="Gene3D" id="1.25.40.10">
    <property type="entry name" value="Tetratricopeptide repeat domain"/>
    <property type="match status" value="1"/>
</dbReference>
<keyword evidence="2" id="KW-1185">Reference proteome</keyword>
<comment type="caution">
    <text evidence="1">The sequence shown here is derived from an EMBL/GenBank/DDBJ whole genome shotgun (WGS) entry which is preliminary data.</text>
</comment>
<dbReference type="EMBL" id="JBHTLK010000041">
    <property type="protein sequence ID" value="MFD1147646.1"/>
    <property type="molecule type" value="Genomic_DNA"/>
</dbReference>
<protein>
    <recommendedName>
        <fullName evidence="3">Transcriptional regulator</fullName>
    </recommendedName>
</protein>
<accession>A0ABW3QSM4</accession>
<proteinExistence type="predicted"/>
<gene>
    <name evidence="1" type="ORF">ACFQ3T_10960</name>
</gene>
<evidence type="ECO:0008006" key="3">
    <source>
        <dbReference type="Google" id="ProtNLM"/>
    </source>
</evidence>
<sequence length="358" mass="39480">MYSPSLAQTLTTVSNLVEFDIQRHPGVVNGHFSEEAIYAACLDWLFTAPVRDHRANSVRVVDRDVQEIVATTSMFDKMDRTIGGDQSRNLAIKYLHDHVTPRLNGTFDDSVGRDLFHAAAVLCEVIGYMAYDSDRHALAQRYFIQALRLAKEANSPAYGSYVLTTMSHQAIYLARPQQALRLAETARQNYTGTHVAAVQVEAAMHAARAYALLGDEVSTTRALLDAEKAFALQGDPNSGPEWASHWGETLFAAFAGDAWLDLGNAEHARPHLERASQSADGQARRIVYSAAQLAKLAMLEGDADQAGAFALTAVETASGLNSKRSIKVIRDLRRDLTEHSHAQPIESFITRVRDMLRE</sequence>
<name>A0ABW3QSM4_9PSEU</name>
<dbReference type="InterPro" id="IPR011990">
    <property type="entry name" value="TPR-like_helical_dom_sf"/>
</dbReference>